<feature type="non-terminal residue" evidence="1">
    <location>
        <position position="1"/>
    </location>
</feature>
<keyword evidence="2" id="KW-1185">Reference proteome</keyword>
<evidence type="ECO:0000313" key="2">
    <source>
        <dbReference type="Proteomes" id="UP000054549"/>
    </source>
</evidence>
<protein>
    <submittedName>
        <fullName evidence="1">Uncharacterized protein</fullName>
    </submittedName>
</protein>
<dbReference type="AlphaFoldDB" id="A0A0C2WPQ2"/>
<dbReference type="EMBL" id="KN818331">
    <property type="protein sequence ID" value="KIL58701.1"/>
    <property type="molecule type" value="Genomic_DNA"/>
</dbReference>
<reference evidence="1 2" key="1">
    <citation type="submission" date="2014-04" db="EMBL/GenBank/DDBJ databases">
        <title>Evolutionary Origins and Diversification of the Mycorrhizal Mutualists.</title>
        <authorList>
            <consortium name="DOE Joint Genome Institute"/>
            <consortium name="Mycorrhizal Genomics Consortium"/>
            <person name="Kohler A."/>
            <person name="Kuo A."/>
            <person name="Nagy L.G."/>
            <person name="Floudas D."/>
            <person name="Copeland A."/>
            <person name="Barry K.W."/>
            <person name="Cichocki N."/>
            <person name="Veneault-Fourrey C."/>
            <person name="LaButti K."/>
            <person name="Lindquist E.A."/>
            <person name="Lipzen A."/>
            <person name="Lundell T."/>
            <person name="Morin E."/>
            <person name="Murat C."/>
            <person name="Riley R."/>
            <person name="Ohm R."/>
            <person name="Sun H."/>
            <person name="Tunlid A."/>
            <person name="Henrissat B."/>
            <person name="Grigoriev I.V."/>
            <person name="Hibbett D.S."/>
            <person name="Martin F."/>
        </authorList>
    </citation>
    <scope>NUCLEOTIDE SEQUENCE [LARGE SCALE GENOMIC DNA]</scope>
    <source>
        <strain evidence="1 2">Koide BX008</strain>
    </source>
</reference>
<proteinExistence type="predicted"/>
<gene>
    <name evidence="1" type="ORF">M378DRAFT_41514</name>
</gene>
<dbReference type="STRING" id="946122.A0A0C2WPQ2"/>
<organism evidence="1 2">
    <name type="scientific">Amanita muscaria (strain Koide BX008)</name>
    <dbReference type="NCBI Taxonomy" id="946122"/>
    <lineage>
        <taxon>Eukaryota</taxon>
        <taxon>Fungi</taxon>
        <taxon>Dikarya</taxon>
        <taxon>Basidiomycota</taxon>
        <taxon>Agaricomycotina</taxon>
        <taxon>Agaricomycetes</taxon>
        <taxon>Agaricomycetidae</taxon>
        <taxon>Agaricales</taxon>
        <taxon>Pluteineae</taxon>
        <taxon>Amanitaceae</taxon>
        <taxon>Amanita</taxon>
    </lineage>
</organism>
<dbReference type="Proteomes" id="UP000054549">
    <property type="component" value="Unassembled WGS sequence"/>
</dbReference>
<name>A0A0C2WPQ2_AMAMK</name>
<dbReference type="OrthoDB" id="2669721at2759"/>
<feature type="non-terminal residue" evidence="1">
    <location>
        <position position="111"/>
    </location>
</feature>
<dbReference type="InParanoid" id="A0A0C2WPQ2"/>
<dbReference type="HOGENOM" id="CLU_047287_3_1_1"/>
<accession>A0A0C2WPQ2</accession>
<evidence type="ECO:0000313" key="1">
    <source>
        <dbReference type="EMBL" id="KIL58701.1"/>
    </source>
</evidence>
<sequence length="111" mass="13304">KVQKWARLRLRNSQVCRSTWKELEYQDPRITRNVRLRLQNIVYYAEVQYFFRRSVCEQDRPLAMVSRYSLPDHRLEQDSSGTLLVCRHLEKTKMLVIDVTAIEMVVGMVPF</sequence>